<dbReference type="KEGG" id="ptm:GSPATT00007526001"/>
<protein>
    <submittedName>
        <fullName evidence="2">Uncharacterized protein</fullName>
    </submittedName>
</protein>
<dbReference type="EMBL" id="CT868074">
    <property type="protein sequence ID" value="CAK70086.1"/>
    <property type="molecule type" value="Genomic_DNA"/>
</dbReference>
<organism evidence="2 3">
    <name type="scientific">Paramecium tetraurelia</name>
    <dbReference type="NCBI Taxonomy" id="5888"/>
    <lineage>
        <taxon>Eukaryota</taxon>
        <taxon>Sar</taxon>
        <taxon>Alveolata</taxon>
        <taxon>Ciliophora</taxon>
        <taxon>Intramacronucleata</taxon>
        <taxon>Oligohymenophorea</taxon>
        <taxon>Peniculida</taxon>
        <taxon>Parameciidae</taxon>
        <taxon>Paramecium</taxon>
    </lineage>
</organism>
<dbReference type="AlphaFoldDB" id="A0CH19"/>
<reference evidence="2 3" key="1">
    <citation type="journal article" date="2006" name="Nature">
        <title>Global trends of whole-genome duplications revealed by the ciliate Paramecium tetraurelia.</title>
        <authorList>
            <consortium name="Genoscope"/>
            <person name="Aury J.-M."/>
            <person name="Jaillon O."/>
            <person name="Duret L."/>
            <person name="Noel B."/>
            <person name="Jubin C."/>
            <person name="Porcel B.M."/>
            <person name="Segurens B."/>
            <person name="Daubin V."/>
            <person name="Anthouard V."/>
            <person name="Aiach N."/>
            <person name="Arnaiz O."/>
            <person name="Billaut A."/>
            <person name="Beisson J."/>
            <person name="Blanc I."/>
            <person name="Bouhouche K."/>
            <person name="Camara F."/>
            <person name="Duharcourt S."/>
            <person name="Guigo R."/>
            <person name="Gogendeau D."/>
            <person name="Katinka M."/>
            <person name="Keller A.-M."/>
            <person name="Kissmehl R."/>
            <person name="Klotz C."/>
            <person name="Koll F."/>
            <person name="Le Moue A."/>
            <person name="Lepere C."/>
            <person name="Malinsky S."/>
            <person name="Nowacki M."/>
            <person name="Nowak J.K."/>
            <person name="Plattner H."/>
            <person name="Poulain J."/>
            <person name="Ruiz F."/>
            <person name="Serrano V."/>
            <person name="Zagulski M."/>
            <person name="Dessen P."/>
            <person name="Betermier M."/>
            <person name="Weissenbach J."/>
            <person name="Scarpelli C."/>
            <person name="Schachter V."/>
            <person name="Sperling L."/>
            <person name="Meyer E."/>
            <person name="Cohen J."/>
            <person name="Wincker P."/>
        </authorList>
    </citation>
    <scope>NUCLEOTIDE SEQUENCE [LARGE SCALE GENOMIC DNA]</scope>
    <source>
        <strain evidence="2 3">Stock d4-2</strain>
    </source>
</reference>
<sequence>MKQFTRDSPTTHHTANSYNQSLLLLPNQPLTESTKRL</sequence>
<gene>
    <name evidence="2" type="ORF">GSPATT00007526001</name>
</gene>
<evidence type="ECO:0000313" key="3">
    <source>
        <dbReference type="Proteomes" id="UP000000600"/>
    </source>
</evidence>
<feature type="compositionally biased region" description="Polar residues" evidence="1">
    <location>
        <begin position="1"/>
        <end position="16"/>
    </location>
</feature>
<evidence type="ECO:0000256" key="1">
    <source>
        <dbReference type="SAM" id="MobiDB-lite"/>
    </source>
</evidence>
<feature type="compositionally biased region" description="Low complexity" evidence="1">
    <location>
        <begin position="17"/>
        <end position="30"/>
    </location>
</feature>
<dbReference type="InParanoid" id="A0CH19"/>
<dbReference type="HOGENOM" id="CLU_3352175_0_0_1"/>
<evidence type="ECO:0000313" key="2">
    <source>
        <dbReference type="EMBL" id="CAK70086.1"/>
    </source>
</evidence>
<accession>A0CH19</accession>
<name>A0CH19_PARTE</name>
<dbReference type="GeneID" id="5023268"/>
<dbReference type="Proteomes" id="UP000000600">
    <property type="component" value="Unassembled WGS sequence"/>
</dbReference>
<feature type="region of interest" description="Disordered" evidence="1">
    <location>
        <begin position="1"/>
        <end position="37"/>
    </location>
</feature>
<proteinExistence type="predicted"/>
<keyword evidence="3" id="KW-1185">Reference proteome</keyword>
<dbReference type="RefSeq" id="XP_001437483.1">
    <property type="nucleotide sequence ID" value="XM_001437446.1"/>
</dbReference>